<evidence type="ECO:0000256" key="1">
    <source>
        <dbReference type="SAM" id="MobiDB-lite"/>
    </source>
</evidence>
<dbReference type="AlphaFoldDB" id="A0AAE3T457"/>
<accession>A0AAE3T457</accession>
<dbReference type="EMBL" id="JAIVEX010000007">
    <property type="protein sequence ID" value="MDB0522836.1"/>
    <property type="molecule type" value="Genomic_DNA"/>
</dbReference>
<proteinExistence type="predicted"/>
<feature type="signal peptide" evidence="2">
    <location>
        <begin position="1"/>
        <end position="24"/>
    </location>
</feature>
<dbReference type="RefSeq" id="WP_003278996.1">
    <property type="nucleotide sequence ID" value="NZ_CDLS01000001.1"/>
</dbReference>
<evidence type="ECO:0000313" key="4">
    <source>
        <dbReference type="Proteomes" id="UP001143674"/>
    </source>
</evidence>
<evidence type="ECO:0000256" key="2">
    <source>
        <dbReference type="SAM" id="SignalP"/>
    </source>
</evidence>
<protein>
    <submittedName>
        <fullName evidence="3">Uncharacterized protein</fullName>
    </submittedName>
</protein>
<sequence>MPYNRLTLVAAAAVVAITAGMAHAQTDDKKFDPYSQGAKAGDKFDPYTQGAKAGDKFDPYTQGADSTANALNPGAQPANVERGKYDPYTQGAKAGDKFDPYSQGAKSGGKFDPYSEGADKDGSGAAKQ</sequence>
<keyword evidence="2" id="KW-0732">Signal</keyword>
<dbReference type="GeneID" id="61363331"/>
<feature type="chain" id="PRO_5042279055" evidence="2">
    <location>
        <begin position="25"/>
        <end position="128"/>
    </location>
</feature>
<feature type="region of interest" description="Disordered" evidence="1">
    <location>
        <begin position="25"/>
        <end position="128"/>
    </location>
</feature>
<reference evidence="3" key="1">
    <citation type="submission" date="2021-09" db="EMBL/GenBank/DDBJ databases">
        <title>Genomic analysis of Ralstonia spp.</title>
        <authorList>
            <person name="Aburjaile F."/>
            <person name="Ariute J.C."/>
            <person name="Pais A.K.L."/>
            <person name="Albuquerque G.M.R."/>
            <person name="Silva A.M.F."/>
            <person name="Brenig B."/>
            <person name="Azevedo V."/>
            <person name="Matiuzzi M."/>
            <person name="Ramos R."/>
            <person name="Goes-Neto A."/>
            <person name="Soares S."/>
            <person name="Iseppon A.M.B."/>
            <person name="Souza E."/>
            <person name="Gama M."/>
        </authorList>
    </citation>
    <scope>NUCLEOTIDE SEQUENCE</scope>
    <source>
        <strain evidence="3">B4</strain>
    </source>
</reference>
<evidence type="ECO:0000313" key="3">
    <source>
        <dbReference type="EMBL" id="MDB0522836.1"/>
    </source>
</evidence>
<gene>
    <name evidence="3" type="ORF">LBW55_14625</name>
</gene>
<dbReference type="Proteomes" id="UP001143674">
    <property type="component" value="Unassembled WGS sequence"/>
</dbReference>
<comment type="caution">
    <text evidence="3">The sequence shown here is derived from an EMBL/GenBank/DDBJ whole genome shotgun (WGS) entry which is preliminary data.</text>
</comment>
<organism evidence="3 4">
    <name type="scientific">Ralstonia solanacearum</name>
    <name type="common">Pseudomonas solanacearum</name>
    <dbReference type="NCBI Taxonomy" id="305"/>
    <lineage>
        <taxon>Bacteria</taxon>
        <taxon>Pseudomonadati</taxon>
        <taxon>Pseudomonadota</taxon>
        <taxon>Betaproteobacteria</taxon>
        <taxon>Burkholderiales</taxon>
        <taxon>Burkholderiaceae</taxon>
        <taxon>Ralstonia</taxon>
        <taxon>Ralstonia solanacearum species complex</taxon>
    </lineage>
</organism>
<name>A0AAE3T457_RALSL</name>